<organism evidence="1 2">
    <name type="scientific">Phocaeicola intestinalis</name>
    <dbReference type="NCBI Taxonomy" id="2762212"/>
    <lineage>
        <taxon>Bacteria</taxon>
        <taxon>Pseudomonadati</taxon>
        <taxon>Bacteroidota</taxon>
        <taxon>Bacteroidia</taxon>
        <taxon>Bacteroidales</taxon>
        <taxon>Bacteroidaceae</taxon>
        <taxon>Phocaeicola</taxon>
    </lineage>
</organism>
<comment type="caution">
    <text evidence="1">The sequence shown here is derived from an EMBL/GenBank/DDBJ whole genome shotgun (WGS) entry which is preliminary data.</text>
</comment>
<keyword evidence="2" id="KW-1185">Reference proteome</keyword>
<proteinExistence type="predicted"/>
<evidence type="ECO:0000313" key="1">
    <source>
        <dbReference type="EMBL" id="MBD8041738.1"/>
    </source>
</evidence>
<dbReference type="EMBL" id="JACSPP010000066">
    <property type="protein sequence ID" value="MBD8041738.1"/>
    <property type="molecule type" value="Genomic_DNA"/>
</dbReference>
<gene>
    <name evidence="1" type="ORF">H9625_15085</name>
</gene>
<dbReference type="Proteomes" id="UP000620874">
    <property type="component" value="Unassembled WGS sequence"/>
</dbReference>
<accession>A0ABR8YC59</accession>
<evidence type="ECO:0000313" key="2">
    <source>
        <dbReference type="Proteomes" id="UP000620874"/>
    </source>
</evidence>
<name>A0ABR8YC59_9BACT</name>
<protein>
    <submittedName>
        <fullName evidence="1">Uncharacterized protein</fullName>
    </submittedName>
</protein>
<reference evidence="1 2" key="1">
    <citation type="submission" date="2020-08" db="EMBL/GenBank/DDBJ databases">
        <title>A Genomic Blueprint of the Chicken Gut Microbiome.</title>
        <authorList>
            <person name="Gilroy R."/>
            <person name="Ravi A."/>
            <person name="Getino M."/>
            <person name="Pursley I."/>
            <person name="Horton D.L."/>
            <person name="Alikhan N.-F."/>
            <person name="Baker D."/>
            <person name="Gharbi K."/>
            <person name="Hall N."/>
            <person name="Watson M."/>
            <person name="Adriaenssens E.M."/>
            <person name="Foster-Nyarko E."/>
            <person name="Jarju S."/>
            <person name="Secka A."/>
            <person name="Antonio M."/>
            <person name="Oren A."/>
            <person name="Chaudhuri R."/>
            <person name="La Ragione R.M."/>
            <person name="Hildebrand F."/>
            <person name="Pallen M.J."/>
        </authorList>
    </citation>
    <scope>NUCLEOTIDE SEQUENCE [LARGE SCALE GENOMIC DNA]</scope>
    <source>
        <strain evidence="1 2">Sa1CVN1</strain>
    </source>
</reference>
<sequence length="183" mass="21883">MDTNFKRNGCKINYLDTIKGQEVEFYFFYLHEVIKIVCEVDLNLSRKEKIIIIPLWDIRVNQFTELRYGEQDFIDDVGTILSFLENSPKGEDFLYAAFDSFVFYHIKQFNRIVDTDLFRIIAEFILVTEALSRNKGISIPIMQRVEFTRLFINRVLNTVSQHLYITRYRKSTFGIEPYLEKYK</sequence>
<dbReference type="RefSeq" id="WP_191765148.1">
    <property type="nucleotide sequence ID" value="NZ_JACSPP010000066.1"/>
</dbReference>